<dbReference type="Proteomes" id="UP000692954">
    <property type="component" value="Unassembled WGS sequence"/>
</dbReference>
<proteinExistence type="predicted"/>
<gene>
    <name evidence="1" type="ORF">PSON_ATCC_30995.1.T0530308</name>
</gene>
<comment type="caution">
    <text evidence="1">The sequence shown here is derived from an EMBL/GenBank/DDBJ whole genome shotgun (WGS) entry which is preliminary data.</text>
</comment>
<evidence type="ECO:0000313" key="1">
    <source>
        <dbReference type="EMBL" id="CAD8089148.1"/>
    </source>
</evidence>
<accession>A0A8S1N8V9</accession>
<reference evidence="1" key="1">
    <citation type="submission" date="2021-01" db="EMBL/GenBank/DDBJ databases">
        <authorList>
            <consortium name="Genoscope - CEA"/>
            <person name="William W."/>
        </authorList>
    </citation>
    <scope>NUCLEOTIDE SEQUENCE</scope>
</reference>
<protein>
    <submittedName>
        <fullName evidence="1">Uncharacterized protein</fullName>
    </submittedName>
</protein>
<dbReference type="OrthoDB" id="310156at2759"/>
<organism evidence="1 2">
    <name type="scientific">Paramecium sonneborni</name>
    <dbReference type="NCBI Taxonomy" id="65129"/>
    <lineage>
        <taxon>Eukaryota</taxon>
        <taxon>Sar</taxon>
        <taxon>Alveolata</taxon>
        <taxon>Ciliophora</taxon>
        <taxon>Intramacronucleata</taxon>
        <taxon>Oligohymenophorea</taxon>
        <taxon>Peniculida</taxon>
        <taxon>Parameciidae</taxon>
        <taxon>Paramecium</taxon>
    </lineage>
</organism>
<keyword evidence="2" id="KW-1185">Reference proteome</keyword>
<dbReference type="EMBL" id="CAJJDN010000053">
    <property type="protein sequence ID" value="CAD8089148.1"/>
    <property type="molecule type" value="Genomic_DNA"/>
</dbReference>
<sequence length="199" mass="23161">MPDLMNKNILTLRGGGCGSSQIMPTNPSLKDKDQDIENFITKFDFYVEKICAKAAVAANQSESQEIMIAIQWFIFQEENIYKLNKNAEKVKKSYNLIEGIRKLLKSCLIYVRTDPFKCFYILKTTASLSKIIFSFHIINDKRFMKCDLQKEFLDISDELKQQMEIEKNDLIQIQMELYLFLTKTSFEFAPNNSTERGCN</sequence>
<dbReference type="AlphaFoldDB" id="A0A8S1N8V9"/>
<name>A0A8S1N8V9_9CILI</name>
<evidence type="ECO:0000313" key="2">
    <source>
        <dbReference type="Proteomes" id="UP000692954"/>
    </source>
</evidence>